<evidence type="ECO:0000313" key="8">
    <source>
        <dbReference type="EMBL" id="KAF2195509.1"/>
    </source>
</evidence>
<feature type="region of interest" description="Disordered" evidence="6">
    <location>
        <begin position="1363"/>
        <end position="1387"/>
    </location>
</feature>
<sequence length="2036" mass="230541">MSESEHGDGDSSDIFEPDFAASVVESGEEEDIEGDNRDPTNTDEGSYTAEAMKLEEMDEEEDIAPTPNPKQETKTAKPTAKQKIGKAVDLSLPPLSNIEDIFADMTSKALQLGLDEVVREMKGRPIHVATMCSGTESPLISLQLVSQALEKFGKDPILVNHHFSGEIDPVKQAFIERNFNPKRLFRDVREFIAEDVQTAGATTAYGAKIPIPGDLDMLIGGFVCRDLSRLNNRQKSLEAEGESGDTWNAMYNYTKVFRPSIVLIENVSATTAFWNTFKPRWDEIGYESEWLILDTKNYYLPQTRQRMYMVAIQRTQGQNTAIAVGAWKDLMKTFQRQCSSPFEAFIQDDLGSHLHGLRTSEPSWDLCRLRYDRIRSDERLGIRRPISRWSENGAVKPPDFASRKWYNSQPPRVYDAIDIAHLQGSQAGYDSLYKMAVWDVSQNVDRFKSVMGIVPCITPNGVDFVTNKQTALNGSQLLALQGMPLNKLSFTRETQKERQDLAGNAMTTTVIGTAILSALICGRKAFRENPTSDDPNSRSTPNSKHPNGSDVDMNMPDSMENHELHPSKHAGLDVNELLRDAKNSWQLCNCEGRRHIAKSPVQVCKDCGHAACSGCAGNPSHNYGHPSIGKEHRIRSEDFENKWRPLLPSRLKISAFPDMEKLASKTDIDRPEYWKDFVKQAIKINKYMSIGKFERRDNLWKVLYEAPTATLELLIGDVLQWHLYAKCPSTLPGNSPLRKALEHPIARCLVQHSLVQAEWEVFTPGAKTYELSILGSKERTSSWRSRLGLPDYKAETVPRTLDIQIKPRKDLVTPRDVLGKYTLLENCGTAMCSLYKKSSGNDRIFLFLESDPLGSGDMDSFVFSVDHRRLPYGEARDALAQVEASWRPWNMGSTCEVQATIRGVWTPVSKSAINLVTDTTLIRTRTPSASAMSSFSRGDCSQAVTVLDVRAKTRIDISGFSSYSWILEQAKRVPSLNQWHGYTECGYIDCHCAPAFPRTVWSVTTEKNKSSVTACEDSEGAVKFERAMKTRPKVFDVRASVGPTEDTHIQIGINVTSLVHRAKNRLRDFDTCAAWRLVTDHVQPAWEPFPKFTLRSNSNDAPYDAPIRLQFHLSKEQRRSLKWMRSQESKAVRPLKIIEVEEDIHSELRWRAEARAISHITIRGGVLADLPSFGKTVTTIGLIQSEYEESLPDAILRENRLLSPSLTNLIDAAGTLIVCPPHIAKQWRDEFRVFLGDHLYNTYKIQLIERAEQLQKLNIEDILDARVIIVSWRVLNNDNYISGLAQFTAMPEPLTTKGRAFDSWLEYAIDQIQPRIQELKRTGITAFKKNTLRKMQARLDHPDFQAVVPLKIRHGSAYESYSKMKPAQTKRVPSNKARNGSSKDNCSDDMDWKAFSGPLLQMFRFNRLVADEYHYLFEKDRENYPAYASIKRLPAHKRWVLSGTPALANFSDVNQIASLLGATLGRDVLGDGLITKQLEKRLIADQTKVENFLSRTEVRSYQWHQARHRRAQKFLDQFVRQNEPLLGHIECTEILRPVELGVAHRAVYLELSQHLIAQNMQTRKLNDRSNSDRVNRLNASMNNSATAEDALVKCALIFKTEHGESGMETLIARRQDQLKQTQSELLRLMVKAEYIKKQYKKDDDHYSGFKRDTRSENGLGDIDATLQLRSIIRQAEKKAGEQTSTPNENNPAEKLKNLTSELRSSAQELSLRTRSFRFIDSIKKLLPALSDGSEEANRVTCSSSKCSRTASDTSQLFLISHCGHIACDLCLAARSNSERCVQGDCEVPVQETHLLKSSDLGADTNEEGRESYGKKLYAIAELVKQIPDHEQGIVFVPSAEAMEVVKEVFNTHNIRFHALGKSCANTAETIEDFKHNTDLETRKKILILNLRDESSAGVNLINANHVIFVSPLLVENQYTYDSAMTQAIARSRRYRQEKTVHIYHFAALRTIDVDVMEHRHKRFDGIFPDRHRILYEGRQDREKTKLVKNTLGIMMLLPISWLADDEACEDLGIDTTNLESFTSLINFSETFEDEDD</sequence>
<dbReference type="InterPro" id="IPR050628">
    <property type="entry name" value="SNF2_RAD54_helicase_TF"/>
</dbReference>
<dbReference type="GO" id="GO:0005524">
    <property type="term" value="F:ATP binding"/>
    <property type="evidence" value="ECO:0007669"/>
    <property type="project" value="UniProtKB-KW"/>
</dbReference>
<dbReference type="PROSITE" id="PS51194">
    <property type="entry name" value="HELICASE_CTER"/>
    <property type="match status" value="1"/>
</dbReference>
<dbReference type="GO" id="GO:0008168">
    <property type="term" value="F:methyltransferase activity"/>
    <property type="evidence" value="ECO:0007669"/>
    <property type="project" value="UniProtKB-KW"/>
</dbReference>
<keyword evidence="9" id="KW-1185">Reference proteome</keyword>
<dbReference type="GO" id="GO:0008094">
    <property type="term" value="F:ATP-dependent activity, acting on DNA"/>
    <property type="evidence" value="ECO:0007669"/>
    <property type="project" value="TreeGrafter"/>
</dbReference>
<dbReference type="Pfam" id="PF00145">
    <property type="entry name" value="DNA_methylase"/>
    <property type="match status" value="1"/>
</dbReference>
<keyword evidence="3" id="KW-0547">Nucleotide-binding</keyword>
<accession>A0A6A6EXI6</accession>
<dbReference type="OrthoDB" id="423221at2759"/>
<keyword evidence="2" id="KW-0808">Transferase</keyword>
<dbReference type="Gene3D" id="3.40.50.300">
    <property type="entry name" value="P-loop containing nucleotide triphosphate hydrolases"/>
    <property type="match status" value="2"/>
</dbReference>
<dbReference type="SUPFAM" id="SSF53335">
    <property type="entry name" value="S-adenosyl-L-methionine-dependent methyltransferases"/>
    <property type="match status" value="1"/>
</dbReference>
<dbReference type="GO" id="GO:0005634">
    <property type="term" value="C:nucleus"/>
    <property type="evidence" value="ECO:0007669"/>
    <property type="project" value="TreeGrafter"/>
</dbReference>
<dbReference type="PANTHER" id="PTHR45626">
    <property type="entry name" value="TRANSCRIPTION TERMINATION FACTOR 2-RELATED"/>
    <property type="match status" value="1"/>
</dbReference>
<evidence type="ECO:0000256" key="6">
    <source>
        <dbReference type="SAM" id="MobiDB-lite"/>
    </source>
</evidence>
<dbReference type="GO" id="GO:0032259">
    <property type="term" value="P:methylation"/>
    <property type="evidence" value="ECO:0007669"/>
    <property type="project" value="UniProtKB-KW"/>
</dbReference>
<dbReference type="GO" id="GO:0016787">
    <property type="term" value="F:hydrolase activity"/>
    <property type="evidence" value="ECO:0007669"/>
    <property type="project" value="UniProtKB-KW"/>
</dbReference>
<dbReference type="PANTHER" id="PTHR45626:SF26">
    <property type="entry name" value="FAMILY HELICASE, PUTATIVE (AFU_ORTHOLOGUE AFUA_2G09120)-RELATED"/>
    <property type="match status" value="1"/>
</dbReference>
<dbReference type="GO" id="GO:0006281">
    <property type="term" value="P:DNA repair"/>
    <property type="evidence" value="ECO:0007669"/>
    <property type="project" value="TreeGrafter"/>
</dbReference>
<dbReference type="InterPro" id="IPR014001">
    <property type="entry name" value="Helicase_ATP-bd"/>
</dbReference>
<keyword evidence="4" id="KW-0378">Hydrolase</keyword>
<feature type="region of interest" description="Disordered" evidence="6">
    <location>
        <begin position="1"/>
        <end position="85"/>
    </location>
</feature>
<evidence type="ECO:0000256" key="3">
    <source>
        <dbReference type="ARBA" id="ARBA00022741"/>
    </source>
</evidence>
<dbReference type="Gene3D" id="3.40.50.150">
    <property type="entry name" value="Vaccinia Virus protein VP39"/>
    <property type="match status" value="1"/>
</dbReference>
<gene>
    <name evidence="8" type="ORF">K469DRAFT_649543</name>
</gene>
<dbReference type="InterPro" id="IPR027417">
    <property type="entry name" value="P-loop_NTPase"/>
</dbReference>
<feature type="compositionally biased region" description="Polar residues" evidence="6">
    <location>
        <begin position="532"/>
        <end position="546"/>
    </location>
</feature>
<dbReference type="Pfam" id="PF00176">
    <property type="entry name" value="SNF2-rel_dom"/>
    <property type="match status" value="1"/>
</dbReference>
<dbReference type="Proteomes" id="UP000800200">
    <property type="component" value="Unassembled WGS sequence"/>
</dbReference>
<evidence type="ECO:0000313" key="9">
    <source>
        <dbReference type="Proteomes" id="UP000800200"/>
    </source>
</evidence>
<feature type="domain" description="Helicase C-terminal" evidence="7">
    <location>
        <begin position="1818"/>
        <end position="1974"/>
    </location>
</feature>
<dbReference type="InterPro" id="IPR000330">
    <property type="entry name" value="SNF2_N"/>
</dbReference>
<keyword evidence="5" id="KW-0067">ATP-binding</keyword>
<name>A0A6A6EXI6_9PEZI</name>
<dbReference type="EMBL" id="ML994610">
    <property type="protein sequence ID" value="KAF2195509.1"/>
    <property type="molecule type" value="Genomic_DNA"/>
</dbReference>
<reference evidence="8" key="1">
    <citation type="journal article" date="2020" name="Stud. Mycol.">
        <title>101 Dothideomycetes genomes: a test case for predicting lifestyles and emergence of pathogens.</title>
        <authorList>
            <person name="Haridas S."/>
            <person name="Albert R."/>
            <person name="Binder M."/>
            <person name="Bloem J."/>
            <person name="Labutti K."/>
            <person name="Salamov A."/>
            <person name="Andreopoulos B."/>
            <person name="Baker S."/>
            <person name="Barry K."/>
            <person name="Bills G."/>
            <person name="Bluhm B."/>
            <person name="Cannon C."/>
            <person name="Castanera R."/>
            <person name="Culley D."/>
            <person name="Daum C."/>
            <person name="Ezra D."/>
            <person name="Gonzalez J."/>
            <person name="Henrissat B."/>
            <person name="Kuo A."/>
            <person name="Liang C."/>
            <person name="Lipzen A."/>
            <person name="Lutzoni F."/>
            <person name="Magnuson J."/>
            <person name="Mondo S."/>
            <person name="Nolan M."/>
            <person name="Ohm R."/>
            <person name="Pangilinan J."/>
            <person name="Park H.-J."/>
            <person name="Ramirez L."/>
            <person name="Alfaro M."/>
            <person name="Sun H."/>
            <person name="Tritt A."/>
            <person name="Yoshinaga Y."/>
            <person name="Zwiers L.-H."/>
            <person name="Turgeon B."/>
            <person name="Goodwin S."/>
            <person name="Spatafora J."/>
            <person name="Crous P."/>
            <person name="Grigoriev I."/>
        </authorList>
    </citation>
    <scope>NUCLEOTIDE SEQUENCE</scope>
    <source>
        <strain evidence="8">CBS 207.26</strain>
    </source>
</reference>
<protein>
    <recommendedName>
        <fullName evidence="7">Helicase C-terminal domain-containing protein</fullName>
    </recommendedName>
</protein>
<proteinExistence type="predicted"/>
<evidence type="ECO:0000256" key="4">
    <source>
        <dbReference type="ARBA" id="ARBA00022801"/>
    </source>
</evidence>
<dbReference type="InterPro" id="IPR029063">
    <property type="entry name" value="SAM-dependent_MTases_sf"/>
</dbReference>
<evidence type="ECO:0000256" key="2">
    <source>
        <dbReference type="ARBA" id="ARBA00022679"/>
    </source>
</evidence>
<organism evidence="8 9">
    <name type="scientific">Zopfia rhizophila CBS 207.26</name>
    <dbReference type="NCBI Taxonomy" id="1314779"/>
    <lineage>
        <taxon>Eukaryota</taxon>
        <taxon>Fungi</taxon>
        <taxon>Dikarya</taxon>
        <taxon>Ascomycota</taxon>
        <taxon>Pezizomycotina</taxon>
        <taxon>Dothideomycetes</taxon>
        <taxon>Dothideomycetes incertae sedis</taxon>
        <taxon>Zopfiaceae</taxon>
        <taxon>Zopfia</taxon>
    </lineage>
</organism>
<evidence type="ECO:0000259" key="7">
    <source>
        <dbReference type="PROSITE" id="PS51194"/>
    </source>
</evidence>
<dbReference type="SMART" id="SM00487">
    <property type="entry name" value="DEXDc"/>
    <property type="match status" value="1"/>
</dbReference>
<dbReference type="InterPro" id="IPR001525">
    <property type="entry name" value="C5_MeTfrase"/>
</dbReference>
<dbReference type="SUPFAM" id="SSF52540">
    <property type="entry name" value="P-loop containing nucleoside triphosphate hydrolases"/>
    <property type="match status" value="2"/>
</dbReference>
<dbReference type="InterPro" id="IPR001650">
    <property type="entry name" value="Helicase_C-like"/>
</dbReference>
<feature type="region of interest" description="Disordered" evidence="6">
    <location>
        <begin position="527"/>
        <end position="565"/>
    </location>
</feature>
<evidence type="ECO:0000256" key="1">
    <source>
        <dbReference type="ARBA" id="ARBA00022603"/>
    </source>
</evidence>
<keyword evidence="1" id="KW-0489">Methyltransferase</keyword>
<evidence type="ECO:0000256" key="5">
    <source>
        <dbReference type="ARBA" id="ARBA00022840"/>
    </source>
</evidence>